<accession>A0A9Q0ZWS7</accession>
<dbReference type="SUPFAM" id="SSF81665">
    <property type="entry name" value="Calcium ATPase, transmembrane domain M"/>
    <property type="match status" value="1"/>
</dbReference>
<dbReference type="GO" id="GO:0005886">
    <property type="term" value="C:plasma membrane"/>
    <property type="evidence" value="ECO:0007669"/>
    <property type="project" value="TreeGrafter"/>
</dbReference>
<dbReference type="Gene3D" id="1.20.1110.10">
    <property type="entry name" value="Calcium-transporting ATPase, transmembrane domain"/>
    <property type="match status" value="1"/>
</dbReference>
<keyword evidence="2" id="KW-0812">Transmembrane</keyword>
<feature type="transmembrane region" description="Helical" evidence="2">
    <location>
        <begin position="36"/>
        <end position="58"/>
    </location>
</feature>
<keyword evidence="2" id="KW-0472">Membrane</keyword>
<sequence length="122" mass="13421">MAYNKLRLASSSHIHTRGGSGKYLRRVWRRGREEGLVVRRVIIGKIGLFFAVVTFAALQYKGYLATNGKRGTYFRWSGDDALKMLEYFAIAVTIVVVAVPEGLPLAVTLSLAFGEGVEGLKA</sequence>
<evidence type="ECO:0008006" key="5">
    <source>
        <dbReference type="Google" id="ProtNLM"/>
    </source>
</evidence>
<keyword evidence="4" id="KW-1185">Reference proteome</keyword>
<dbReference type="AlphaFoldDB" id="A0A9Q0ZWS7"/>
<evidence type="ECO:0000313" key="4">
    <source>
        <dbReference type="Proteomes" id="UP001151529"/>
    </source>
</evidence>
<evidence type="ECO:0000256" key="1">
    <source>
        <dbReference type="ARBA" id="ARBA00022842"/>
    </source>
</evidence>
<reference evidence="3" key="2">
    <citation type="journal article" date="2023" name="Int. J. Mol. Sci.">
        <title>De Novo Assembly and Annotation of 11 Diverse Shrub Willow (Salix) Genomes Reveals Novel Gene Organization in Sex-Linked Regions.</title>
        <authorList>
            <person name="Hyden B."/>
            <person name="Feng K."/>
            <person name="Yates T.B."/>
            <person name="Jawdy S."/>
            <person name="Cereghino C."/>
            <person name="Smart L.B."/>
            <person name="Muchero W."/>
        </authorList>
    </citation>
    <scope>NUCLEOTIDE SEQUENCE [LARGE SCALE GENOMIC DNA]</scope>
    <source>
        <tissue evidence="3">Shoot tip</tissue>
    </source>
</reference>
<dbReference type="GO" id="GO:0005388">
    <property type="term" value="F:P-type calcium transporter activity"/>
    <property type="evidence" value="ECO:0007669"/>
    <property type="project" value="TreeGrafter"/>
</dbReference>
<feature type="transmembrane region" description="Helical" evidence="2">
    <location>
        <begin position="87"/>
        <end position="113"/>
    </location>
</feature>
<evidence type="ECO:0000256" key="2">
    <source>
        <dbReference type="SAM" id="Phobius"/>
    </source>
</evidence>
<keyword evidence="2" id="KW-1133">Transmembrane helix</keyword>
<reference evidence="3" key="1">
    <citation type="submission" date="2022-11" db="EMBL/GenBank/DDBJ databases">
        <authorList>
            <person name="Hyden B.L."/>
            <person name="Feng K."/>
            <person name="Yates T."/>
            <person name="Jawdy S."/>
            <person name="Smart L.B."/>
            <person name="Muchero W."/>
        </authorList>
    </citation>
    <scope>NUCLEOTIDE SEQUENCE</scope>
    <source>
        <tissue evidence="3">Shoot tip</tissue>
    </source>
</reference>
<name>A0A9Q0ZWS7_SALVM</name>
<dbReference type="PANTHER" id="PTHR24093">
    <property type="entry name" value="CATION TRANSPORTING ATPASE"/>
    <property type="match status" value="1"/>
</dbReference>
<dbReference type="EMBL" id="JAPFFL010000001">
    <property type="protein sequence ID" value="KAJ6749835.1"/>
    <property type="molecule type" value="Genomic_DNA"/>
</dbReference>
<dbReference type="InterPro" id="IPR023298">
    <property type="entry name" value="ATPase_P-typ_TM_dom_sf"/>
</dbReference>
<dbReference type="Proteomes" id="UP001151529">
    <property type="component" value="Chromosome 16"/>
</dbReference>
<gene>
    <name evidence="3" type="ORF">OIU85_000465</name>
</gene>
<proteinExistence type="predicted"/>
<evidence type="ECO:0000313" key="3">
    <source>
        <dbReference type="EMBL" id="KAJ6749835.1"/>
    </source>
</evidence>
<dbReference type="PANTHER" id="PTHR24093:SF474">
    <property type="entry name" value="CALCIUM-TRANSPORTING ATPASE 2, PLASMA MEMBRANE-TYPE"/>
    <property type="match status" value="1"/>
</dbReference>
<protein>
    <recommendedName>
        <fullName evidence="5">Cation-transporting P-type ATPase C-terminal domain-containing protein</fullName>
    </recommendedName>
</protein>
<organism evidence="3 4">
    <name type="scientific">Salix viminalis</name>
    <name type="common">Common osier</name>
    <name type="synonym">Basket willow</name>
    <dbReference type="NCBI Taxonomy" id="40686"/>
    <lineage>
        <taxon>Eukaryota</taxon>
        <taxon>Viridiplantae</taxon>
        <taxon>Streptophyta</taxon>
        <taxon>Embryophyta</taxon>
        <taxon>Tracheophyta</taxon>
        <taxon>Spermatophyta</taxon>
        <taxon>Magnoliopsida</taxon>
        <taxon>eudicotyledons</taxon>
        <taxon>Gunneridae</taxon>
        <taxon>Pentapetalae</taxon>
        <taxon>rosids</taxon>
        <taxon>fabids</taxon>
        <taxon>Malpighiales</taxon>
        <taxon>Salicaceae</taxon>
        <taxon>Saliceae</taxon>
        <taxon>Salix</taxon>
    </lineage>
</organism>
<comment type="caution">
    <text evidence="3">The sequence shown here is derived from an EMBL/GenBank/DDBJ whole genome shotgun (WGS) entry which is preliminary data.</text>
</comment>
<keyword evidence="1" id="KW-0460">Magnesium</keyword>